<dbReference type="RefSeq" id="WP_092815740.1">
    <property type="nucleotide sequence ID" value="NZ_FMVW01000009.1"/>
</dbReference>
<organism evidence="2 3">
    <name type="scientific">Afifella marina DSM 2698</name>
    <dbReference type="NCBI Taxonomy" id="1120955"/>
    <lineage>
        <taxon>Bacteria</taxon>
        <taxon>Pseudomonadati</taxon>
        <taxon>Pseudomonadota</taxon>
        <taxon>Alphaproteobacteria</taxon>
        <taxon>Hyphomicrobiales</taxon>
        <taxon>Afifellaceae</taxon>
        <taxon>Afifella</taxon>
    </lineage>
</organism>
<proteinExistence type="predicted"/>
<sequence>MDDTYPANGAAADSRLPEPPTFQAFSAPPRGLQERRMRIFATIGNLVLNWSNNESLFVHVLMLLMETDHPTSVIVFGTLNTTRARLDLVNRLAKAKLRDEAIAKRLKLLVKRFEAATKLRNELNHSMFAVDQLGEITHTNLMRIEEKRGRICFGRERPLDDRRLDEMNEAAREMTELNRDLWQFLPELERHLRANKEKNASGPPPSADG</sequence>
<evidence type="ECO:0000256" key="1">
    <source>
        <dbReference type="SAM" id="MobiDB-lite"/>
    </source>
</evidence>
<dbReference type="OrthoDB" id="7846470at2"/>
<dbReference type="Proteomes" id="UP000199347">
    <property type="component" value="Unassembled WGS sequence"/>
</dbReference>
<dbReference type="AlphaFoldDB" id="A0A1G5P575"/>
<evidence type="ECO:0000313" key="3">
    <source>
        <dbReference type="Proteomes" id="UP000199347"/>
    </source>
</evidence>
<reference evidence="2 3" key="1">
    <citation type="submission" date="2016-10" db="EMBL/GenBank/DDBJ databases">
        <authorList>
            <person name="de Groot N.N."/>
        </authorList>
    </citation>
    <scope>NUCLEOTIDE SEQUENCE [LARGE SCALE GENOMIC DNA]</scope>
    <source>
        <strain evidence="2 3">DSM 2698</strain>
    </source>
</reference>
<dbReference type="STRING" id="1120955.SAMN03080610_03260"/>
<dbReference type="EMBL" id="FMVW01000009">
    <property type="protein sequence ID" value="SCZ44677.1"/>
    <property type="molecule type" value="Genomic_DNA"/>
</dbReference>
<name>A0A1G5P575_AFIMA</name>
<evidence type="ECO:0000313" key="2">
    <source>
        <dbReference type="EMBL" id="SCZ44677.1"/>
    </source>
</evidence>
<protein>
    <submittedName>
        <fullName evidence="2">Uncharacterized protein</fullName>
    </submittedName>
</protein>
<accession>A0A1G5P575</accession>
<feature type="region of interest" description="Disordered" evidence="1">
    <location>
        <begin position="1"/>
        <end position="26"/>
    </location>
</feature>
<gene>
    <name evidence="2" type="ORF">SAMN03080610_03260</name>
</gene>
<keyword evidence="3" id="KW-1185">Reference proteome</keyword>